<dbReference type="AlphaFoldDB" id="A0A9P0M0Y6"/>
<accession>A0A9P0M0Y6</accession>
<evidence type="ECO:0000313" key="2">
    <source>
        <dbReference type="Proteomes" id="UP001152888"/>
    </source>
</evidence>
<dbReference type="EMBL" id="CAKOFQ010007640">
    <property type="protein sequence ID" value="CAH2005460.1"/>
    <property type="molecule type" value="Genomic_DNA"/>
</dbReference>
<gene>
    <name evidence="1" type="ORF">ACAOBT_LOCUS28552</name>
</gene>
<proteinExistence type="predicted"/>
<dbReference type="Proteomes" id="UP001152888">
    <property type="component" value="Unassembled WGS sequence"/>
</dbReference>
<reference evidence="1" key="1">
    <citation type="submission" date="2022-03" db="EMBL/GenBank/DDBJ databases">
        <authorList>
            <person name="Sayadi A."/>
        </authorList>
    </citation>
    <scope>NUCLEOTIDE SEQUENCE</scope>
</reference>
<dbReference type="PANTHER" id="PTHR22930:SF269">
    <property type="entry name" value="NUCLEASE HARBI1-LIKE PROTEIN"/>
    <property type="match status" value="1"/>
</dbReference>
<organism evidence="1 2">
    <name type="scientific">Acanthoscelides obtectus</name>
    <name type="common">Bean weevil</name>
    <name type="synonym">Bruchus obtectus</name>
    <dbReference type="NCBI Taxonomy" id="200917"/>
    <lineage>
        <taxon>Eukaryota</taxon>
        <taxon>Metazoa</taxon>
        <taxon>Ecdysozoa</taxon>
        <taxon>Arthropoda</taxon>
        <taxon>Hexapoda</taxon>
        <taxon>Insecta</taxon>
        <taxon>Pterygota</taxon>
        <taxon>Neoptera</taxon>
        <taxon>Endopterygota</taxon>
        <taxon>Coleoptera</taxon>
        <taxon>Polyphaga</taxon>
        <taxon>Cucujiformia</taxon>
        <taxon>Chrysomeloidea</taxon>
        <taxon>Chrysomelidae</taxon>
        <taxon>Bruchinae</taxon>
        <taxon>Bruchini</taxon>
        <taxon>Acanthoscelides</taxon>
    </lineage>
</organism>
<protein>
    <recommendedName>
        <fullName evidence="3">DDE Tnp4 domain-containing protein</fullName>
    </recommendedName>
</protein>
<comment type="caution">
    <text evidence="1">The sequence shown here is derived from an EMBL/GenBank/DDBJ whole genome shotgun (WGS) entry which is preliminary data.</text>
</comment>
<evidence type="ECO:0008006" key="3">
    <source>
        <dbReference type="Google" id="ProtNLM"/>
    </source>
</evidence>
<dbReference type="InterPro" id="IPR045249">
    <property type="entry name" value="HARBI1-like"/>
</dbReference>
<evidence type="ECO:0000313" key="1">
    <source>
        <dbReference type="EMBL" id="CAH2005460.1"/>
    </source>
</evidence>
<dbReference type="PANTHER" id="PTHR22930">
    <property type="match status" value="1"/>
</dbReference>
<dbReference type="OrthoDB" id="2668416at2759"/>
<keyword evidence="2" id="KW-1185">Reference proteome</keyword>
<name>A0A9P0M0Y6_ACAOB</name>
<sequence>MDENTFNLLLNLVGYHLQKQNTVMRQAISAEERLIATLRFLATGRSYEDLKYFTCIAAQTLGQLIPETCQVIYNVLKEKYMKFPTTKQEWIETAQGFKYRCQMINCGGALDGKHIRTERPALSGAQYYNYKNFYSIVLMALVNSNYEFVYVDVGK</sequence>